<dbReference type="SMART" id="SM00304">
    <property type="entry name" value="HAMP"/>
    <property type="match status" value="1"/>
</dbReference>
<dbReference type="CDD" id="cd06225">
    <property type="entry name" value="HAMP"/>
    <property type="match status" value="1"/>
</dbReference>
<dbReference type="InterPro" id="IPR036097">
    <property type="entry name" value="HisK_dim/P_sf"/>
</dbReference>
<keyword evidence="5" id="KW-0808">Transferase</keyword>
<dbReference type="AlphaFoldDB" id="A0A8J3N8H9"/>
<keyword evidence="6 11" id="KW-0812">Transmembrane</keyword>
<dbReference type="InterPro" id="IPR004358">
    <property type="entry name" value="Sig_transdc_His_kin-like_C"/>
</dbReference>
<evidence type="ECO:0000256" key="2">
    <source>
        <dbReference type="ARBA" id="ARBA00004370"/>
    </source>
</evidence>
<dbReference type="FunFam" id="3.30.565.10:FF:000006">
    <property type="entry name" value="Sensor histidine kinase WalK"/>
    <property type="match status" value="1"/>
</dbReference>
<keyword evidence="10 11" id="KW-0472">Membrane</keyword>
<dbReference type="InterPro" id="IPR050428">
    <property type="entry name" value="TCS_sensor_his_kinase"/>
</dbReference>
<comment type="subcellular location">
    <subcellularLocation>
        <location evidence="2">Membrane</location>
    </subcellularLocation>
</comment>
<dbReference type="CDD" id="cd00082">
    <property type="entry name" value="HisKA"/>
    <property type="match status" value="1"/>
</dbReference>
<dbReference type="GO" id="GO:0000155">
    <property type="term" value="F:phosphorelay sensor kinase activity"/>
    <property type="evidence" value="ECO:0007669"/>
    <property type="project" value="InterPro"/>
</dbReference>
<dbReference type="InterPro" id="IPR003594">
    <property type="entry name" value="HATPase_dom"/>
</dbReference>
<comment type="catalytic activity">
    <reaction evidence="1">
        <text>ATP + protein L-histidine = ADP + protein N-phospho-L-histidine.</text>
        <dbReference type="EC" id="2.7.13.3"/>
    </reaction>
</comment>
<dbReference type="Pfam" id="PF00512">
    <property type="entry name" value="HisKA"/>
    <property type="match status" value="1"/>
</dbReference>
<dbReference type="Proteomes" id="UP000597444">
    <property type="component" value="Unassembled WGS sequence"/>
</dbReference>
<keyword evidence="8 11" id="KW-1133">Transmembrane helix</keyword>
<evidence type="ECO:0000313" key="14">
    <source>
        <dbReference type="EMBL" id="GHO99713.1"/>
    </source>
</evidence>
<dbReference type="SUPFAM" id="SSF55874">
    <property type="entry name" value="ATPase domain of HSP90 chaperone/DNA topoisomerase II/histidine kinase"/>
    <property type="match status" value="1"/>
</dbReference>
<dbReference type="PANTHER" id="PTHR45436:SF5">
    <property type="entry name" value="SENSOR HISTIDINE KINASE TRCS"/>
    <property type="match status" value="1"/>
</dbReference>
<evidence type="ECO:0000256" key="3">
    <source>
        <dbReference type="ARBA" id="ARBA00012438"/>
    </source>
</evidence>
<evidence type="ECO:0000259" key="12">
    <source>
        <dbReference type="PROSITE" id="PS50109"/>
    </source>
</evidence>
<dbReference type="EC" id="2.7.13.3" evidence="3"/>
<reference evidence="14" key="1">
    <citation type="submission" date="2020-10" db="EMBL/GenBank/DDBJ databases">
        <title>Taxonomic study of unclassified bacteria belonging to the class Ktedonobacteria.</title>
        <authorList>
            <person name="Yabe S."/>
            <person name="Wang C.M."/>
            <person name="Zheng Y."/>
            <person name="Sakai Y."/>
            <person name="Cavaletti L."/>
            <person name="Monciardini P."/>
            <person name="Donadio S."/>
        </authorList>
    </citation>
    <scope>NUCLEOTIDE SEQUENCE</scope>
    <source>
        <strain evidence="14">ID150040</strain>
    </source>
</reference>
<dbReference type="EMBL" id="BNJK01000002">
    <property type="protein sequence ID" value="GHO99713.1"/>
    <property type="molecule type" value="Genomic_DNA"/>
</dbReference>
<feature type="transmembrane region" description="Helical" evidence="11">
    <location>
        <begin position="12"/>
        <end position="30"/>
    </location>
</feature>
<proteinExistence type="predicted"/>
<keyword evidence="9" id="KW-0902">Two-component regulatory system</keyword>
<dbReference type="Gene3D" id="3.30.565.10">
    <property type="entry name" value="Histidine kinase-like ATPase, C-terminal domain"/>
    <property type="match status" value="1"/>
</dbReference>
<sequence length="507" mass="55769">MYIPLQIRLTSFYIVLLTLALVFFGALAYTQAEQRAYSNLDATLKSRAASVQSGKLMGDQSTLPSLLPGIAGVDTEGVAIEVFDEQSNLLATTDNTQNDITHPFIGNTVHSPVPWDAQALSRMQRHPSTASGIYSTVTYQGQRVRVYTVANNNFGLMHIIQTARSEQAVEQMLNNMLFVLLSGGALVILCASIGGWLITLGLLTRVQRITRTAYSINEKQNFSQRVTHRTQGSRDELSQLTETFNTMLDQLERLYRSQQRFVADASHELRAPITSICCNLDLLTKAPDLPPVEAQDALLDARAEAERLGRLVNDLLILARSDASQRATSSSVHKRIQPINLDSLVLDVFRQYRPAQDMEKQQEQPRLLLQHITPAQVAGDSDQLKQALVALVNNALKYTPATGTVSLQLTTNASQAMIEVKDTGMGIAAVDLPHIFERFYRAEEARTHALAGSGLGLSIAQSIVQEHRGSIEVSSHPDTGSTFTLRIPLLSDTSHDLERAAHSSNRS</sequence>
<keyword evidence="15" id="KW-1185">Reference proteome</keyword>
<keyword evidence="7 14" id="KW-0418">Kinase</keyword>
<comment type="caution">
    <text evidence="14">The sequence shown here is derived from an EMBL/GenBank/DDBJ whole genome shotgun (WGS) entry which is preliminary data.</text>
</comment>
<evidence type="ECO:0000256" key="6">
    <source>
        <dbReference type="ARBA" id="ARBA00022692"/>
    </source>
</evidence>
<keyword evidence="4" id="KW-0597">Phosphoprotein</keyword>
<dbReference type="SUPFAM" id="SSF47384">
    <property type="entry name" value="Homodimeric domain of signal transducing histidine kinase"/>
    <property type="match status" value="1"/>
</dbReference>
<evidence type="ECO:0000313" key="15">
    <source>
        <dbReference type="Proteomes" id="UP000597444"/>
    </source>
</evidence>
<evidence type="ECO:0000259" key="13">
    <source>
        <dbReference type="PROSITE" id="PS50885"/>
    </source>
</evidence>
<evidence type="ECO:0000256" key="10">
    <source>
        <dbReference type="ARBA" id="ARBA00023136"/>
    </source>
</evidence>
<evidence type="ECO:0000256" key="5">
    <source>
        <dbReference type="ARBA" id="ARBA00022679"/>
    </source>
</evidence>
<accession>A0A8J3N8H9</accession>
<feature type="domain" description="Histidine kinase" evidence="12">
    <location>
        <begin position="264"/>
        <end position="491"/>
    </location>
</feature>
<dbReference type="Pfam" id="PF00672">
    <property type="entry name" value="HAMP"/>
    <property type="match status" value="1"/>
</dbReference>
<evidence type="ECO:0000256" key="4">
    <source>
        <dbReference type="ARBA" id="ARBA00022553"/>
    </source>
</evidence>
<dbReference type="Gene3D" id="6.10.340.10">
    <property type="match status" value="1"/>
</dbReference>
<evidence type="ECO:0000256" key="9">
    <source>
        <dbReference type="ARBA" id="ARBA00023012"/>
    </source>
</evidence>
<gene>
    <name evidence="14" type="ORF">KSF_097610</name>
</gene>
<name>A0A8J3N8H9_9CHLR</name>
<dbReference type="SMART" id="SM00387">
    <property type="entry name" value="HATPase_c"/>
    <property type="match status" value="1"/>
</dbReference>
<dbReference type="PROSITE" id="PS50109">
    <property type="entry name" value="HIS_KIN"/>
    <property type="match status" value="1"/>
</dbReference>
<evidence type="ECO:0000256" key="8">
    <source>
        <dbReference type="ARBA" id="ARBA00022989"/>
    </source>
</evidence>
<dbReference type="PROSITE" id="PS50885">
    <property type="entry name" value="HAMP"/>
    <property type="match status" value="1"/>
</dbReference>
<dbReference type="RefSeq" id="WP_220210341.1">
    <property type="nucleotide sequence ID" value="NZ_BNJK01000002.1"/>
</dbReference>
<dbReference type="GO" id="GO:0005886">
    <property type="term" value="C:plasma membrane"/>
    <property type="evidence" value="ECO:0007669"/>
    <property type="project" value="TreeGrafter"/>
</dbReference>
<evidence type="ECO:0000256" key="1">
    <source>
        <dbReference type="ARBA" id="ARBA00000085"/>
    </source>
</evidence>
<feature type="transmembrane region" description="Helical" evidence="11">
    <location>
        <begin position="177"/>
        <end position="203"/>
    </location>
</feature>
<dbReference type="Pfam" id="PF02518">
    <property type="entry name" value="HATPase_c"/>
    <property type="match status" value="1"/>
</dbReference>
<dbReference type="InterPro" id="IPR005467">
    <property type="entry name" value="His_kinase_dom"/>
</dbReference>
<dbReference type="InterPro" id="IPR036890">
    <property type="entry name" value="HATPase_C_sf"/>
</dbReference>
<dbReference type="InterPro" id="IPR003660">
    <property type="entry name" value="HAMP_dom"/>
</dbReference>
<dbReference type="CDD" id="cd00075">
    <property type="entry name" value="HATPase"/>
    <property type="match status" value="1"/>
</dbReference>
<dbReference type="Gene3D" id="1.10.287.130">
    <property type="match status" value="1"/>
</dbReference>
<evidence type="ECO:0000256" key="11">
    <source>
        <dbReference type="SAM" id="Phobius"/>
    </source>
</evidence>
<dbReference type="InterPro" id="IPR003661">
    <property type="entry name" value="HisK_dim/P_dom"/>
</dbReference>
<dbReference type="SMART" id="SM00388">
    <property type="entry name" value="HisKA"/>
    <property type="match status" value="1"/>
</dbReference>
<evidence type="ECO:0000256" key="7">
    <source>
        <dbReference type="ARBA" id="ARBA00022777"/>
    </source>
</evidence>
<organism evidence="14 15">
    <name type="scientific">Reticulibacter mediterranei</name>
    <dbReference type="NCBI Taxonomy" id="2778369"/>
    <lineage>
        <taxon>Bacteria</taxon>
        <taxon>Bacillati</taxon>
        <taxon>Chloroflexota</taxon>
        <taxon>Ktedonobacteria</taxon>
        <taxon>Ktedonobacterales</taxon>
        <taxon>Reticulibacteraceae</taxon>
        <taxon>Reticulibacter</taxon>
    </lineage>
</organism>
<feature type="domain" description="HAMP" evidence="13">
    <location>
        <begin position="200"/>
        <end position="256"/>
    </location>
</feature>
<dbReference type="PRINTS" id="PR00344">
    <property type="entry name" value="BCTRLSENSOR"/>
</dbReference>
<protein>
    <recommendedName>
        <fullName evidence="3">histidine kinase</fullName>
        <ecNumber evidence="3">2.7.13.3</ecNumber>
    </recommendedName>
</protein>
<dbReference type="PANTHER" id="PTHR45436">
    <property type="entry name" value="SENSOR HISTIDINE KINASE YKOH"/>
    <property type="match status" value="1"/>
</dbReference>